<comment type="caution">
    <text evidence="5">The sequence shown here is derived from an EMBL/GenBank/DDBJ whole genome shotgun (WGS) entry which is preliminary data.</text>
</comment>
<dbReference type="EMBL" id="CBMI010001405">
    <property type="protein sequence ID" value="CEG04528.1"/>
    <property type="molecule type" value="Genomic_DNA"/>
</dbReference>
<accession>A0A090MBL6</accession>
<comment type="similarity">
    <text evidence="1">Belongs to the NmrA-type oxidoreductase family. Isoflavone reductase subfamily.</text>
</comment>
<protein>
    <submittedName>
        <fullName evidence="5">WGS project CBMI000000000 data, contig CS3069_c001407</fullName>
    </submittedName>
</protein>
<evidence type="ECO:0000256" key="2">
    <source>
        <dbReference type="ARBA" id="ARBA00022857"/>
    </source>
</evidence>
<dbReference type="Gene3D" id="3.90.25.10">
    <property type="entry name" value="UDP-galactose 4-epimerase, domain 1"/>
    <property type="match status" value="1"/>
</dbReference>
<evidence type="ECO:0000256" key="1">
    <source>
        <dbReference type="ARBA" id="ARBA00005725"/>
    </source>
</evidence>
<dbReference type="InterPro" id="IPR036291">
    <property type="entry name" value="NAD(P)-bd_dom_sf"/>
</dbReference>
<evidence type="ECO:0000313" key="5">
    <source>
        <dbReference type="EMBL" id="CEG04528.1"/>
    </source>
</evidence>
<dbReference type="InterPro" id="IPR008030">
    <property type="entry name" value="NmrA-like"/>
</dbReference>
<feature type="domain" description="NmrA-like" evidence="4">
    <location>
        <begin position="4"/>
        <end position="263"/>
    </location>
</feature>
<sequence length="303" mass="33510">MGKVAVAGGSSGLGRTMVDALREAKTHEFIILSRSATAPDTRAVSYSDTDALVRLLDSEQIDTVISCLPIDGDESGRAQLNLIEAANLSKSTKRFLPSEFGMVYREDNIAHIPSYHWKLKAVNALEKTDLEFSLVSIGLFLDYWAAPRIPTHIRAANLIIDPENNAAMIPGDGNDPIALTHSTDAAKFTIALLDLPHWKRRYSIVANRTTLNEAVRLAEEVKGTKFNVKYFSVEQMERGEIGLTPSMEKALPAEMHEGMRNMLALSGIGITKGSNDLDKTNDLTLEFPDIKRLTLKDVWEAWK</sequence>
<dbReference type="SUPFAM" id="SSF51735">
    <property type="entry name" value="NAD(P)-binding Rossmann-fold domains"/>
    <property type="match status" value="1"/>
</dbReference>
<evidence type="ECO:0000259" key="4">
    <source>
        <dbReference type="Pfam" id="PF05368"/>
    </source>
</evidence>
<dbReference type="PANTHER" id="PTHR47706:SF4">
    <property type="entry name" value="NMRA-LIKE DOMAIN-CONTAINING PROTEIN"/>
    <property type="match status" value="1"/>
</dbReference>
<evidence type="ECO:0000256" key="3">
    <source>
        <dbReference type="ARBA" id="ARBA00023002"/>
    </source>
</evidence>
<reference evidence="5" key="1">
    <citation type="submission" date="2013-05" db="EMBL/GenBank/DDBJ databases">
        <title>Draft genome sequences of six wheat associated Fusarium spp. isolates.</title>
        <authorList>
            <person name="Moolhuijzen P.M."/>
            <person name="Manners J.M."/>
            <person name="Wilcox S."/>
            <person name="Bellgard M.I."/>
            <person name="Gardiner D.M."/>
        </authorList>
    </citation>
    <scope>NUCLEOTIDE SEQUENCE</scope>
    <source>
        <strain evidence="5">CS3069</strain>
    </source>
</reference>
<keyword evidence="3" id="KW-0560">Oxidoreductase</keyword>
<proteinExistence type="inferred from homology"/>
<gene>
    <name evidence="5" type="ORF">BN850_0058470</name>
</gene>
<keyword evidence="2" id="KW-0521">NADP</keyword>
<dbReference type="PANTHER" id="PTHR47706">
    <property type="entry name" value="NMRA-LIKE FAMILY PROTEIN"/>
    <property type="match status" value="1"/>
</dbReference>
<dbReference type="Gene3D" id="3.40.50.720">
    <property type="entry name" value="NAD(P)-binding Rossmann-like Domain"/>
    <property type="match status" value="1"/>
</dbReference>
<name>A0A090MBL6_9HYPO</name>
<dbReference type="AlphaFoldDB" id="A0A090MBL6"/>
<dbReference type="GO" id="GO:0016491">
    <property type="term" value="F:oxidoreductase activity"/>
    <property type="evidence" value="ECO:0007669"/>
    <property type="project" value="UniProtKB-KW"/>
</dbReference>
<organism evidence="5">
    <name type="scientific">Fusarium clavum</name>
    <dbReference type="NCBI Taxonomy" id="2594811"/>
    <lineage>
        <taxon>Eukaryota</taxon>
        <taxon>Fungi</taxon>
        <taxon>Dikarya</taxon>
        <taxon>Ascomycota</taxon>
        <taxon>Pezizomycotina</taxon>
        <taxon>Sordariomycetes</taxon>
        <taxon>Hypocreomycetidae</taxon>
        <taxon>Hypocreales</taxon>
        <taxon>Nectriaceae</taxon>
        <taxon>Fusarium</taxon>
        <taxon>Fusarium incarnatum-equiseti species complex</taxon>
    </lineage>
</organism>
<dbReference type="InterPro" id="IPR051609">
    <property type="entry name" value="NmrA/Isoflavone_reductase-like"/>
</dbReference>
<dbReference type="Pfam" id="PF05368">
    <property type="entry name" value="NmrA"/>
    <property type="match status" value="1"/>
</dbReference>